<comment type="caution">
    <text evidence="2">The sequence shown here is derived from an EMBL/GenBank/DDBJ whole genome shotgun (WGS) entry which is preliminary data.</text>
</comment>
<evidence type="ECO:0000313" key="2">
    <source>
        <dbReference type="EMBL" id="KAJ7743619.1"/>
    </source>
</evidence>
<proteinExistence type="predicted"/>
<name>A0AAD7N342_9AGAR</name>
<feature type="region of interest" description="Disordered" evidence="1">
    <location>
        <begin position="1"/>
        <end position="32"/>
    </location>
</feature>
<protein>
    <submittedName>
        <fullName evidence="2">Uncharacterized protein</fullName>
    </submittedName>
</protein>
<sequence>MRRPRPGVKRTRRRRRTRNLVDAPPRAQTREGVRELARFRRSGLRHEGVQDKLRFLRAASRGRRGGRGGRGAHARGGSAAERRVRVGGVRGRGCGGDGGKLVGVCGRGGGSGSGSGSSSGGGLTAGDGDHFFLFHLPLHHRLLLYGRLDGSNTRARRRGEVRIVRKRARGGVVRRGGGGGRKVGREGGTRVARGAGAGVRARAEVLAHGASAAVSVERRGREAVGCWRFTRFRQIRRDDGRQIILRSSKQTRLRLGFCVLIPLIRRENDAVAWITTRDVGSRGRRHGGHGRSLGWAGGGVRGSHGTCREVEGKVGKMAGGRV</sequence>
<dbReference type="EMBL" id="JARKIB010000090">
    <property type="protein sequence ID" value="KAJ7743619.1"/>
    <property type="molecule type" value="Genomic_DNA"/>
</dbReference>
<reference evidence="2" key="1">
    <citation type="submission" date="2023-03" db="EMBL/GenBank/DDBJ databases">
        <title>Massive genome expansion in bonnet fungi (Mycena s.s.) driven by repeated elements and novel gene families across ecological guilds.</title>
        <authorList>
            <consortium name="Lawrence Berkeley National Laboratory"/>
            <person name="Harder C.B."/>
            <person name="Miyauchi S."/>
            <person name="Viragh M."/>
            <person name="Kuo A."/>
            <person name="Thoen E."/>
            <person name="Andreopoulos B."/>
            <person name="Lu D."/>
            <person name="Skrede I."/>
            <person name="Drula E."/>
            <person name="Henrissat B."/>
            <person name="Morin E."/>
            <person name="Kohler A."/>
            <person name="Barry K."/>
            <person name="LaButti K."/>
            <person name="Morin E."/>
            <person name="Salamov A."/>
            <person name="Lipzen A."/>
            <person name="Mereny Z."/>
            <person name="Hegedus B."/>
            <person name="Baldrian P."/>
            <person name="Stursova M."/>
            <person name="Weitz H."/>
            <person name="Taylor A."/>
            <person name="Grigoriev I.V."/>
            <person name="Nagy L.G."/>
            <person name="Martin F."/>
            <person name="Kauserud H."/>
        </authorList>
    </citation>
    <scope>NUCLEOTIDE SEQUENCE</scope>
    <source>
        <strain evidence="2">CBHHK182m</strain>
    </source>
</reference>
<organism evidence="2 3">
    <name type="scientific">Mycena metata</name>
    <dbReference type="NCBI Taxonomy" id="1033252"/>
    <lineage>
        <taxon>Eukaryota</taxon>
        <taxon>Fungi</taxon>
        <taxon>Dikarya</taxon>
        <taxon>Basidiomycota</taxon>
        <taxon>Agaricomycotina</taxon>
        <taxon>Agaricomycetes</taxon>
        <taxon>Agaricomycetidae</taxon>
        <taxon>Agaricales</taxon>
        <taxon>Marasmiineae</taxon>
        <taxon>Mycenaceae</taxon>
        <taxon>Mycena</taxon>
    </lineage>
</organism>
<dbReference type="Proteomes" id="UP001215598">
    <property type="component" value="Unassembled WGS sequence"/>
</dbReference>
<keyword evidence="3" id="KW-1185">Reference proteome</keyword>
<evidence type="ECO:0000313" key="3">
    <source>
        <dbReference type="Proteomes" id="UP001215598"/>
    </source>
</evidence>
<gene>
    <name evidence="2" type="ORF">B0H16DRAFT_1561117</name>
</gene>
<feature type="region of interest" description="Disordered" evidence="1">
    <location>
        <begin position="302"/>
        <end position="322"/>
    </location>
</feature>
<feature type="compositionally biased region" description="Basic residues" evidence="1">
    <location>
        <begin position="1"/>
        <end position="18"/>
    </location>
</feature>
<feature type="region of interest" description="Disordered" evidence="1">
    <location>
        <begin position="56"/>
        <end position="82"/>
    </location>
</feature>
<evidence type="ECO:0000256" key="1">
    <source>
        <dbReference type="SAM" id="MobiDB-lite"/>
    </source>
</evidence>
<dbReference type="AlphaFoldDB" id="A0AAD7N342"/>
<accession>A0AAD7N342</accession>
<feature type="compositionally biased region" description="Basic residues" evidence="1">
    <location>
        <begin position="60"/>
        <end position="73"/>
    </location>
</feature>